<protein>
    <recommendedName>
        <fullName evidence="4">Sucrase/ferredoxin-like-domain-containing protein</fullName>
    </recommendedName>
</protein>
<keyword evidence="3" id="KW-1185">Reference proteome</keyword>
<feature type="compositionally biased region" description="Polar residues" evidence="1">
    <location>
        <begin position="177"/>
        <end position="201"/>
    </location>
</feature>
<dbReference type="PANTHER" id="PTHR31902">
    <property type="entry name" value="ACTIN PATCHES DISTAL PROTEIN 1"/>
    <property type="match status" value="1"/>
</dbReference>
<accession>A0A8H7S5A7</accession>
<sequence length="361" mass="40055">MASLLRKLGNAVGYTSEEPQPPVNIDQIPPSDCIVDGDCSACPAPCDDHKQFPSYLQFDKETPLLGSMKPYGRQVMISTGQVDWAEKIEDDEGTLAANLNSIIKKQYDVNKAGRIFITNTSRLTQQSTIKNGQDVIIIPDNILITNVTPDRAQAFFDKFLNIPIPSFTKEEQKDNSNGHINGHSNVYINGHSTTNGRSNGYINKHAKGSSNGHHRHNNGHAKGQSNGHTNEYAPSPDDMQIIKNTHKAMILICSHKKRDKRCGITAPILGAEFDNVLREKDLTEDDVAIYMVSHVGGHKFAGNVICYIHEGQTGIWYGRVNTCHCRAIIEDTICAGKVIKELYRGAMSHSFGEIKSDRLRW</sequence>
<evidence type="ECO:0000313" key="3">
    <source>
        <dbReference type="Proteomes" id="UP000646827"/>
    </source>
</evidence>
<dbReference type="Pfam" id="PF06999">
    <property type="entry name" value="Suc_Fer-like"/>
    <property type="match status" value="1"/>
</dbReference>
<feature type="region of interest" description="Disordered" evidence="1">
    <location>
        <begin position="170"/>
        <end position="238"/>
    </location>
</feature>
<organism evidence="2 3">
    <name type="scientific">Circinella minor</name>
    <dbReference type="NCBI Taxonomy" id="1195481"/>
    <lineage>
        <taxon>Eukaryota</taxon>
        <taxon>Fungi</taxon>
        <taxon>Fungi incertae sedis</taxon>
        <taxon>Mucoromycota</taxon>
        <taxon>Mucoromycotina</taxon>
        <taxon>Mucoromycetes</taxon>
        <taxon>Mucorales</taxon>
        <taxon>Lichtheimiaceae</taxon>
        <taxon>Circinella</taxon>
    </lineage>
</organism>
<dbReference type="EMBL" id="JAEPRB010000070">
    <property type="protein sequence ID" value="KAG2222985.1"/>
    <property type="molecule type" value="Genomic_DNA"/>
</dbReference>
<feature type="compositionally biased region" description="Basic residues" evidence="1">
    <location>
        <begin position="204"/>
        <end position="219"/>
    </location>
</feature>
<name>A0A8H7S5A7_9FUNG</name>
<evidence type="ECO:0000256" key="1">
    <source>
        <dbReference type="SAM" id="MobiDB-lite"/>
    </source>
</evidence>
<dbReference type="AlphaFoldDB" id="A0A8H7S5A7"/>
<dbReference type="InterPro" id="IPR009737">
    <property type="entry name" value="Aim32/Apd1-like"/>
</dbReference>
<dbReference type="InterPro" id="IPR036249">
    <property type="entry name" value="Thioredoxin-like_sf"/>
</dbReference>
<dbReference type="SUPFAM" id="SSF52833">
    <property type="entry name" value="Thioredoxin-like"/>
    <property type="match status" value="1"/>
</dbReference>
<dbReference type="OrthoDB" id="10253744at2759"/>
<dbReference type="CDD" id="cd03062">
    <property type="entry name" value="TRX_Fd_Sucrase"/>
    <property type="match status" value="1"/>
</dbReference>
<proteinExistence type="predicted"/>
<dbReference type="Gene3D" id="3.40.30.10">
    <property type="entry name" value="Glutaredoxin"/>
    <property type="match status" value="1"/>
</dbReference>
<evidence type="ECO:0000313" key="2">
    <source>
        <dbReference type="EMBL" id="KAG2222985.1"/>
    </source>
</evidence>
<comment type="caution">
    <text evidence="2">The sequence shown here is derived from an EMBL/GenBank/DDBJ whole genome shotgun (WGS) entry which is preliminary data.</text>
</comment>
<reference evidence="2 3" key="1">
    <citation type="submission" date="2020-12" db="EMBL/GenBank/DDBJ databases">
        <title>Metabolic potential, ecology and presence of endohyphal bacteria is reflected in genomic diversity of Mucoromycotina.</title>
        <authorList>
            <person name="Muszewska A."/>
            <person name="Okrasinska A."/>
            <person name="Steczkiewicz K."/>
            <person name="Drgas O."/>
            <person name="Orlowska M."/>
            <person name="Perlinska-Lenart U."/>
            <person name="Aleksandrzak-Piekarczyk T."/>
            <person name="Szatraj K."/>
            <person name="Zielenkiewicz U."/>
            <person name="Pilsyk S."/>
            <person name="Malc E."/>
            <person name="Mieczkowski P."/>
            <person name="Kruszewska J.S."/>
            <person name="Biernat P."/>
            <person name="Pawlowska J."/>
        </authorList>
    </citation>
    <scope>NUCLEOTIDE SEQUENCE [LARGE SCALE GENOMIC DNA]</scope>
    <source>
        <strain evidence="2 3">CBS 142.35</strain>
    </source>
</reference>
<gene>
    <name evidence="2" type="ORF">INT45_012284</name>
</gene>
<dbReference type="PANTHER" id="PTHR31902:SF14">
    <property type="entry name" value="ACTIN PATCHES DISTAL PROTEIN 1"/>
    <property type="match status" value="1"/>
</dbReference>
<dbReference type="Proteomes" id="UP000646827">
    <property type="component" value="Unassembled WGS sequence"/>
</dbReference>
<evidence type="ECO:0008006" key="4">
    <source>
        <dbReference type="Google" id="ProtNLM"/>
    </source>
</evidence>